<keyword evidence="1" id="KW-0472">Membrane</keyword>
<feature type="domain" description="CAAX prenyl protease 2/Lysostaphin resistance protein A-like" evidence="2">
    <location>
        <begin position="142"/>
        <end position="246"/>
    </location>
</feature>
<evidence type="ECO:0000313" key="3">
    <source>
        <dbReference type="EMBL" id="MFC3959013.1"/>
    </source>
</evidence>
<dbReference type="PANTHER" id="PTHR36435:SF1">
    <property type="entry name" value="CAAX AMINO TERMINAL PROTEASE FAMILY PROTEIN"/>
    <property type="match status" value="1"/>
</dbReference>
<dbReference type="RefSeq" id="WP_256533590.1">
    <property type="nucleotide sequence ID" value="NZ_CP101824.1"/>
</dbReference>
<protein>
    <submittedName>
        <fullName evidence="3">CPBP family intramembrane glutamic endopeptidase</fullName>
        <ecNumber evidence="3">3.4.-.-</ecNumber>
    </submittedName>
</protein>
<keyword evidence="4" id="KW-1185">Reference proteome</keyword>
<feature type="transmembrane region" description="Helical" evidence="1">
    <location>
        <begin position="174"/>
        <end position="194"/>
    </location>
</feature>
<gene>
    <name evidence="3" type="ORF">ACFOUR_11625</name>
</gene>
<dbReference type="InterPro" id="IPR003675">
    <property type="entry name" value="Rce1/LyrA-like_dom"/>
</dbReference>
<evidence type="ECO:0000259" key="2">
    <source>
        <dbReference type="Pfam" id="PF02517"/>
    </source>
</evidence>
<feature type="transmembrane region" description="Helical" evidence="1">
    <location>
        <begin position="61"/>
        <end position="81"/>
    </location>
</feature>
<dbReference type="InterPro" id="IPR052710">
    <property type="entry name" value="CAAX_protease"/>
</dbReference>
<dbReference type="GO" id="GO:0004175">
    <property type="term" value="F:endopeptidase activity"/>
    <property type="evidence" value="ECO:0007669"/>
    <property type="project" value="UniProtKB-ARBA"/>
</dbReference>
<evidence type="ECO:0000313" key="4">
    <source>
        <dbReference type="Proteomes" id="UP001595846"/>
    </source>
</evidence>
<feature type="transmembrane region" description="Helical" evidence="1">
    <location>
        <begin position="233"/>
        <end position="255"/>
    </location>
</feature>
<dbReference type="EC" id="3.4.-.-" evidence="3"/>
<dbReference type="Pfam" id="PF02517">
    <property type="entry name" value="Rce1-like"/>
    <property type="match status" value="1"/>
</dbReference>
<dbReference type="PANTHER" id="PTHR36435">
    <property type="entry name" value="SLR1288 PROTEIN"/>
    <property type="match status" value="1"/>
</dbReference>
<sequence length="278" mass="29214">MSTSQSSPSVQAPGGPLRAVFVALSLSVAGLLVATATATPAGLLDPSILTDPAAASDLATVVYLILQFLGYALTGALYLRWTGRGWDWLDLERPTGRGWRYVVYGVVGSIAFLIAVQVVATVLDLSSSDNQVMGLIGNDPNMVLVMIVIVFAFNAPAEEFLFRNVVQKRLYSSFSRVGAVLVAALIFALSHVPTYALAADGSFEPAGAIATSLAVVFGGAVIFGYLYARSDNLLVPIIAHATFNAIQFGLLYLALRYAPEELESSTAILGALVAAVPV</sequence>
<accession>A0ABD5NPQ8</accession>
<dbReference type="AlphaFoldDB" id="A0ABD5NPQ8"/>
<organism evidence="3 4">
    <name type="scientific">Halovivax cerinus</name>
    <dbReference type="NCBI Taxonomy" id="1487865"/>
    <lineage>
        <taxon>Archaea</taxon>
        <taxon>Methanobacteriati</taxon>
        <taxon>Methanobacteriota</taxon>
        <taxon>Stenosarchaea group</taxon>
        <taxon>Halobacteria</taxon>
        <taxon>Halobacteriales</taxon>
        <taxon>Natrialbaceae</taxon>
        <taxon>Halovivax</taxon>
    </lineage>
</organism>
<keyword evidence="3" id="KW-0378">Hydrolase</keyword>
<feature type="transmembrane region" description="Helical" evidence="1">
    <location>
        <begin position="143"/>
        <end position="162"/>
    </location>
</feature>
<keyword evidence="1" id="KW-1133">Transmembrane helix</keyword>
<proteinExistence type="predicted"/>
<dbReference type="GeneID" id="73902721"/>
<feature type="transmembrane region" description="Helical" evidence="1">
    <location>
        <begin position="101"/>
        <end position="123"/>
    </location>
</feature>
<dbReference type="EMBL" id="JBHSAQ010000010">
    <property type="protein sequence ID" value="MFC3959013.1"/>
    <property type="molecule type" value="Genomic_DNA"/>
</dbReference>
<feature type="transmembrane region" description="Helical" evidence="1">
    <location>
        <begin position="206"/>
        <end position="226"/>
    </location>
</feature>
<comment type="caution">
    <text evidence="3">The sequence shown here is derived from an EMBL/GenBank/DDBJ whole genome shotgun (WGS) entry which is preliminary data.</text>
</comment>
<name>A0ABD5NPQ8_9EURY</name>
<keyword evidence="1" id="KW-0812">Transmembrane</keyword>
<evidence type="ECO:0000256" key="1">
    <source>
        <dbReference type="SAM" id="Phobius"/>
    </source>
</evidence>
<dbReference type="GO" id="GO:0080120">
    <property type="term" value="P:CAAX-box protein maturation"/>
    <property type="evidence" value="ECO:0007669"/>
    <property type="project" value="UniProtKB-ARBA"/>
</dbReference>
<reference evidence="3 4" key="1">
    <citation type="journal article" date="2019" name="Int. J. Syst. Evol. Microbiol.">
        <title>The Global Catalogue of Microorganisms (GCM) 10K type strain sequencing project: providing services to taxonomists for standard genome sequencing and annotation.</title>
        <authorList>
            <consortium name="The Broad Institute Genomics Platform"/>
            <consortium name="The Broad Institute Genome Sequencing Center for Infectious Disease"/>
            <person name="Wu L."/>
            <person name="Ma J."/>
        </authorList>
    </citation>
    <scope>NUCLEOTIDE SEQUENCE [LARGE SCALE GENOMIC DNA]</scope>
    <source>
        <strain evidence="3 4">IBRC-M 10256</strain>
    </source>
</reference>
<dbReference type="Proteomes" id="UP001595846">
    <property type="component" value="Unassembled WGS sequence"/>
</dbReference>
<feature type="transmembrane region" description="Helical" evidence="1">
    <location>
        <begin position="20"/>
        <end position="41"/>
    </location>
</feature>